<sequence>MKLQRREPISLIIKRIGTVSIVMSTVEAATANTTTAMSTMEAATTAITPQPLCSLNSFTNGDFENGTSFGWTIGGGSRDGINSLLINPSDYLPGGSRYVSNIASSHSSIVTNGSDPTVGKLMPNIVYS</sequence>
<evidence type="ECO:0000313" key="1">
    <source>
        <dbReference type="EMBL" id="CAF4131787.1"/>
    </source>
</evidence>
<evidence type="ECO:0000313" key="2">
    <source>
        <dbReference type="Proteomes" id="UP000663836"/>
    </source>
</evidence>
<organism evidence="1 2">
    <name type="scientific">Rotaria sordida</name>
    <dbReference type="NCBI Taxonomy" id="392033"/>
    <lineage>
        <taxon>Eukaryota</taxon>
        <taxon>Metazoa</taxon>
        <taxon>Spiralia</taxon>
        <taxon>Gnathifera</taxon>
        <taxon>Rotifera</taxon>
        <taxon>Eurotatoria</taxon>
        <taxon>Bdelloidea</taxon>
        <taxon>Philodinida</taxon>
        <taxon>Philodinidae</taxon>
        <taxon>Rotaria</taxon>
    </lineage>
</organism>
<gene>
    <name evidence="1" type="ORF">JBS370_LOCUS33094</name>
</gene>
<protein>
    <submittedName>
        <fullName evidence="1">Uncharacterized protein</fullName>
    </submittedName>
</protein>
<reference evidence="1" key="1">
    <citation type="submission" date="2021-02" db="EMBL/GenBank/DDBJ databases">
        <authorList>
            <person name="Nowell W R."/>
        </authorList>
    </citation>
    <scope>NUCLEOTIDE SEQUENCE</scope>
</reference>
<dbReference type="Proteomes" id="UP000663836">
    <property type="component" value="Unassembled WGS sequence"/>
</dbReference>
<comment type="caution">
    <text evidence="1">The sequence shown here is derived from an EMBL/GenBank/DDBJ whole genome shotgun (WGS) entry which is preliminary data.</text>
</comment>
<proteinExistence type="predicted"/>
<dbReference type="EMBL" id="CAJOBD010009276">
    <property type="protein sequence ID" value="CAF4131787.1"/>
    <property type="molecule type" value="Genomic_DNA"/>
</dbReference>
<name>A0A819X3K9_9BILA</name>
<dbReference type="AlphaFoldDB" id="A0A819X3K9"/>
<accession>A0A819X3K9</accession>
<feature type="non-terminal residue" evidence="1">
    <location>
        <position position="1"/>
    </location>
</feature>